<evidence type="ECO:0000259" key="1">
    <source>
        <dbReference type="Pfam" id="PF13460"/>
    </source>
</evidence>
<dbReference type="Proteomes" id="UP000521017">
    <property type="component" value="Unassembled WGS sequence"/>
</dbReference>
<sequence length="212" mass="23907">MTKSIKIALLGATGKAGKYLLQELLLQGYQVKSLIRNPENYSITHPLIEIVKGDIKDLETTRLLLKDCNCVISAIGQNKDEELISSLATSNILRVMEELNIKRYILLTGMNLEVAGDQKSPKNTEATKWMKATFPIFVADKQKAYEMLKESKMDWTLLRLPWIEQTTERRGVQVDLQDCPGELISTTDLADFLIDQITATAYLRKAPFVASK</sequence>
<reference evidence="2 3" key="1">
    <citation type="submission" date="2020-08" db="EMBL/GenBank/DDBJ databases">
        <title>Genomic Encyclopedia of Type Strains, Phase IV (KMG-V): Genome sequencing to study the core and pangenomes of soil and plant-associated prokaryotes.</title>
        <authorList>
            <person name="Whitman W."/>
        </authorList>
    </citation>
    <scope>NUCLEOTIDE SEQUENCE [LARGE SCALE GENOMIC DNA]</scope>
    <source>
        <strain evidence="2 3">M2T3</strain>
    </source>
</reference>
<dbReference type="InterPro" id="IPR051606">
    <property type="entry name" value="Polyketide_Oxido-like"/>
</dbReference>
<dbReference type="InterPro" id="IPR036291">
    <property type="entry name" value="NAD(P)-bd_dom_sf"/>
</dbReference>
<organism evidence="2 3">
    <name type="scientific">Pedobacter cryoconitis</name>
    <dbReference type="NCBI Taxonomy" id="188932"/>
    <lineage>
        <taxon>Bacteria</taxon>
        <taxon>Pseudomonadati</taxon>
        <taxon>Bacteroidota</taxon>
        <taxon>Sphingobacteriia</taxon>
        <taxon>Sphingobacteriales</taxon>
        <taxon>Sphingobacteriaceae</taxon>
        <taxon>Pedobacter</taxon>
    </lineage>
</organism>
<gene>
    <name evidence="2" type="ORF">HDF25_004772</name>
</gene>
<dbReference type="SUPFAM" id="SSF51735">
    <property type="entry name" value="NAD(P)-binding Rossmann-fold domains"/>
    <property type="match status" value="1"/>
</dbReference>
<dbReference type="PANTHER" id="PTHR43355:SF2">
    <property type="entry name" value="FLAVIN REDUCTASE (NADPH)"/>
    <property type="match status" value="1"/>
</dbReference>
<dbReference type="RefSeq" id="WP_184628837.1">
    <property type="nucleotide sequence ID" value="NZ_JACHCC010000014.1"/>
</dbReference>
<dbReference type="PANTHER" id="PTHR43355">
    <property type="entry name" value="FLAVIN REDUCTASE (NADPH)"/>
    <property type="match status" value="1"/>
</dbReference>
<dbReference type="InterPro" id="IPR016040">
    <property type="entry name" value="NAD(P)-bd_dom"/>
</dbReference>
<evidence type="ECO:0000313" key="3">
    <source>
        <dbReference type="Proteomes" id="UP000521017"/>
    </source>
</evidence>
<protein>
    <submittedName>
        <fullName evidence="2">Putative NADH-flavin reductase</fullName>
    </submittedName>
</protein>
<dbReference type="GO" id="GO:0016646">
    <property type="term" value="F:oxidoreductase activity, acting on the CH-NH group of donors, NAD or NADP as acceptor"/>
    <property type="evidence" value="ECO:0007669"/>
    <property type="project" value="TreeGrafter"/>
</dbReference>
<comment type="caution">
    <text evidence="2">The sequence shown here is derived from an EMBL/GenBank/DDBJ whole genome shotgun (WGS) entry which is preliminary data.</text>
</comment>
<dbReference type="EMBL" id="JACHCC010000014">
    <property type="protein sequence ID" value="MBB6502589.1"/>
    <property type="molecule type" value="Genomic_DNA"/>
</dbReference>
<name>A0A7X0J7L9_9SPHI</name>
<feature type="domain" description="NAD(P)-binding" evidence="1">
    <location>
        <begin position="11"/>
        <end position="198"/>
    </location>
</feature>
<dbReference type="Gene3D" id="3.40.50.720">
    <property type="entry name" value="NAD(P)-binding Rossmann-like Domain"/>
    <property type="match status" value="1"/>
</dbReference>
<dbReference type="Pfam" id="PF13460">
    <property type="entry name" value="NAD_binding_10"/>
    <property type="match status" value="1"/>
</dbReference>
<proteinExistence type="predicted"/>
<evidence type="ECO:0000313" key="2">
    <source>
        <dbReference type="EMBL" id="MBB6502589.1"/>
    </source>
</evidence>
<accession>A0A7X0J7L9</accession>
<dbReference type="AlphaFoldDB" id="A0A7X0J7L9"/>